<dbReference type="AlphaFoldDB" id="A0A833SED1"/>
<evidence type="ECO:0000313" key="3">
    <source>
        <dbReference type="Proteomes" id="UP000631465"/>
    </source>
</evidence>
<protein>
    <submittedName>
        <fullName evidence="2">Uncharacterized protein</fullName>
    </submittedName>
</protein>
<sequence>MALSSLLWVFLAFTFSGSSVAQKVIQDQPDISSRVEESVTLNCRYETRTVIDAKTTQPSSMDCPEGEDVNLPCNHSTIGGNDIGIGKIPIRVHSMSFMAYEAQ</sequence>
<feature type="chain" id="PRO_5032720296" evidence="1">
    <location>
        <begin position="22"/>
        <end position="103"/>
    </location>
</feature>
<feature type="signal peptide" evidence="1">
    <location>
        <begin position="1"/>
        <end position="21"/>
    </location>
</feature>
<accession>A0A833SED1</accession>
<name>A0A833SED1_9CERV</name>
<organism evidence="2 3">
    <name type="scientific">Cervus hanglu yarkandensis</name>
    <name type="common">Yarkand deer</name>
    <dbReference type="NCBI Taxonomy" id="84702"/>
    <lineage>
        <taxon>Eukaryota</taxon>
        <taxon>Metazoa</taxon>
        <taxon>Chordata</taxon>
        <taxon>Craniata</taxon>
        <taxon>Vertebrata</taxon>
        <taxon>Euteleostomi</taxon>
        <taxon>Mammalia</taxon>
        <taxon>Eutheria</taxon>
        <taxon>Laurasiatheria</taxon>
        <taxon>Artiodactyla</taxon>
        <taxon>Ruminantia</taxon>
        <taxon>Pecora</taxon>
        <taxon>Cervidae</taxon>
        <taxon>Cervinae</taxon>
        <taxon>Cervus</taxon>
    </lineage>
</organism>
<reference evidence="2 3" key="1">
    <citation type="submission" date="2019-10" db="EMBL/GenBank/DDBJ databases">
        <title>Chromosome-level genome assembly of Tarim red deer.</title>
        <authorList>
            <person name="Ba H."/>
        </authorList>
    </citation>
    <scope>NUCLEOTIDE SEQUENCE [LARGE SCALE GENOMIC DNA]</scope>
    <source>
        <strain evidence="2">CEY-2017</strain>
        <tissue evidence="2">Blood</tissue>
    </source>
</reference>
<dbReference type="Proteomes" id="UP000631465">
    <property type="component" value="Unassembled WGS sequence"/>
</dbReference>
<keyword evidence="1" id="KW-0732">Signal</keyword>
<proteinExistence type="predicted"/>
<keyword evidence="3" id="KW-1185">Reference proteome</keyword>
<gene>
    <name evidence="2" type="ORF">G4228_020090</name>
</gene>
<evidence type="ECO:0000256" key="1">
    <source>
        <dbReference type="SAM" id="SignalP"/>
    </source>
</evidence>
<comment type="caution">
    <text evidence="2">The sequence shown here is derived from an EMBL/GenBank/DDBJ whole genome shotgun (WGS) entry which is preliminary data.</text>
</comment>
<dbReference type="EMBL" id="WMHW01000967">
    <property type="protein sequence ID" value="KAF4008366.1"/>
    <property type="molecule type" value="Genomic_DNA"/>
</dbReference>
<evidence type="ECO:0000313" key="2">
    <source>
        <dbReference type="EMBL" id="KAF4008366.1"/>
    </source>
</evidence>